<protein>
    <recommendedName>
        <fullName evidence="1">Myb/SANT-like DNA-binding domain-containing protein</fullName>
    </recommendedName>
</protein>
<reference evidence="2 3" key="1">
    <citation type="journal article" date="2013" name="Nature">
        <title>Insights into bilaterian evolution from three spiralian genomes.</title>
        <authorList>
            <person name="Simakov O."/>
            <person name="Marletaz F."/>
            <person name="Cho S.J."/>
            <person name="Edsinger-Gonzales E."/>
            <person name="Havlak P."/>
            <person name="Hellsten U."/>
            <person name="Kuo D.H."/>
            <person name="Larsson T."/>
            <person name="Lv J."/>
            <person name="Arendt D."/>
            <person name="Savage R."/>
            <person name="Osoegawa K."/>
            <person name="de Jong P."/>
            <person name="Grimwood J."/>
            <person name="Chapman J.A."/>
            <person name="Shapiro H."/>
            <person name="Aerts A."/>
            <person name="Otillar R.P."/>
            <person name="Terry A.Y."/>
            <person name="Boore J.L."/>
            <person name="Grigoriev I.V."/>
            <person name="Lindberg D.R."/>
            <person name="Seaver E.C."/>
            <person name="Weisblat D.A."/>
            <person name="Putnam N.H."/>
            <person name="Rokhsar D.S."/>
        </authorList>
    </citation>
    <scope>NUCLEOTIDE SEQUENCE [LARGE SCALE GENOMIC DNA]</scope>
</reference>
<dbReference type="Proteomes" id="UP000030746">
    <property type="component" value="Unassembled WGS sequence"/>
</dbReference>
<dbReference type="AlphaFoldDB" id="V4A276"/>
<dbReference type="HOGENOM" id="CLU_184718_0_0_1"/>
<proteinExistence type="predicted"/>
<keyword evidence="3" id="KW-1185">Reference proteome</keyword>
<evidence type="ECO:0000259" key="1">
    <source>
        <dbReference type="Pfam" id="PF13873"/>
    </source>
</evidence>
<dbReference type="EMBL" id="KB202325">
    <property type="protein sequence ID" value="ESO90792.1"/>
    <property type="molecule type" value="Genomic_DNA"/>
</dbReference>
<dbReference type="CTD" id="20251497"/>
<dbReference type="PANTHER" id="PTHR21411:SF0">
    <property type="entry name" value="REGULATORY PROTEIN ZESTE"/>
    <property type="match status" value="1"/>
</dbReference>
<feature type="non-terminal residue" evidence="2">
    <location>
        <position position="74"/>
    </location>
</feature>
<gene>
    <name evidence="2" type="ORF">LOTGIDRAFT_59244</name>
</gene>
<accession>V4A276</accession>
<dbReference type="OMA" id="FFADEMM"/>
<name>V4A276_LOTGI</name>
<dbReference type="RefSeq" id="XP_009058407.1">
    <property type="nucleotide sequence ID" value="XM_009060159.1"/>
</dbReference>
<sequence>FSQHERDVLIDCVQKYKHVIEDKRTDSKAIYKKQKAWARILVLYNTQLGVTKRAVKQLQSAWKNMKRQTKVFKA</sequence>
<dbReference type="OrthoDB" id="6626591at2759"/>
<dbReference type="GeneID" id="20251497"/>
<dbReference type="InterPro" id="IPR028002">
    <property type="entry name" value="Myb_DNA-bind_5"/>
</dbReference>
<feature type="domain" description="Myb/SANT-like DNA-binding" evidence="1">
    <location>
        <begin position="1"/>
        <end position="70"/>
    </location>
</feature>
<dbReference type="PANTHER" id="PTHR21411">
    <property type="entry name" value="APONTIC"/>
    <property type="match status" value="1"/>
</dbReference>
<dbReference type="Pfam" id="PF13873">
    <property type="entry name" value="Myb_DNA-bind_5"/>
    <property type="match status" value="1"/>
</dbReference>
<dbReference type="KEGG" id="lgi:LOTGIDRAFT_59244"/>
<dbReference type="STRING" id="225164.V4A276"/>
<feature type="non-terminal residue" evidence="2">
    <location>
        <position position="1"/>
    </location>
</feature>
<evidence type="ECO:0000313" key="3">
    <source>
        <dbReference type="Proteomes" id="UP000030746"/>
    </source>
</evidence>
<evidence type="ECO:0000313" key="2">
    <source>
        <dbReference type="EMBL" id="ESO90792.1"/>
    </source>
</evidence>
<organism evidence="2 3">
    <name type="scientific">Lottia gigantea</name>
    <name type="common">Giant owl limpet</name>
    <dbReference type="NCBI Taxonomy" id="225164"/>
    <lineage>
        <taxon>Eukaryota</taxon>
        <taxon>Metazoa</taxon>
        <taxon>Spiralia</taxon>
        <taxon>Lophotrochozoa</taxon>
        <taxon>Mollusca</taxon>
        <taxon>Gastropoda</taxon>
        <taxon>Patellogastropoda</taxon>
        <taxon>Lottioidea</taxon>
        <taxon>Lottiidae</taxon>
        <taxon>Lottia</taxon>
    </lineage>
</organism>